<evidence type="ECO:0000313" key="3">
    <source>
        <dbReference type="Proteomes" id="UP000222764"/>
    </source>
</evidence>
<sequence length="138" mass="15105">MPARYQWAGRSPESLEKGFAESSESDDPQEKAMKPVSSRAKSPHRNGTEVLVVDYQGKQMRATVTQDHGGAGWDDASTVEGCDVQINLIVSRSVVAKEVKEMLDDSKHGNNMLFICRTFNIKRDVMTALGFAPGAMTA</sequence>
<reference evidence="2 3" key="1">
    <citation type="journal article" date="2016" name="PLoS ONE">
        <title>Two Inducible Prophages of an Antarctic Pseudomonas sp. ANT_H14 Use the Same Capsid for Packaging Their Genomes - Characterization of a Novel Phage Helper-Satellite System.</title>
        <authorList>
            <person name="Dziewit L."/>
            <person name="Radlinska M."/>
        </authorList>
    </citation>
    <scope>NUCLEOTIDE SEQUENCE [LARGE SCALE GENOMIC DNA]</scope>
</reference>
<evidence type="ECO:0000313" key="2">
    <source>
        <dbReference type="EMBL" id="AMW64495.1"/>
    </source>
</evidence>
<protein>
    <submittedName>
        <fullName evidence="2">Uncharacterized protein</fullName>
    </submittedName>
</protein>
<name>A0A1B0VMD0_9CAUD</name>
<proteinExistence type="predicted"/>
<accession>A0A1B0VMD0</accession>
<gene>
    <name evidence="2" type="ORF">AH14a_p35</name>
</gene>
<dbReference type="Proteomes" id="UP000222764">
    <property type="component" value="Segment"/>
</dbReference>
<evidence type="ECO:0000256" key="1">
    <source>
        <dbReference type="SAM" id="MobiDB-lite"/>
    </source>
</evidence>
<keyword evidence="3" id="KW-1185">Reference proteome</keyword>
<organism evidence="2 3">
    <name type="scientific">Pseudomonas phage phiAH14a</name>
    <dbReference type="NCBI Taxonomy" id="1805958"/>
    <lineage>
        <taxon>Viruses</taxon>
        <taxon>Duplodnaviria</taxon>
        <taxon>Heunggongvirae</taxon>
        <taxon>Uroviricota</taxon>
        <taxon>Caudoviricetes</taxon>
        <taxon>Miecznikowavirus</taxon>
        <taxon>Miecznikowavirus AH14a</taxon>
    </lineage>
</organism>
<dbReference type="EMBL" id="KU708004">
    <property type="protein sequence ID" value="AMW64495.1"/>
    <property type="molecule type" value="Genomic_DNA"/>
</dbReference>
<feature type="region of interest" description="Disordered" evidence="1">
    <location>
        <begin position="1"/>
        <end position="48"/>
    </location>
</feature>